<organism evidence="3 4">
    <name type="scientific">Pachysolen tannophilus NRRL Y-2460</name>
    <dbReference type="NCBI Taxonomy" id="669874"/>
    <lineage>
        <taxon>Eukaryota</taxon>
        <taxon>Fungi</taxon>
        <taxon>Dikarya</taxon>
        <taxon>Ascomycota</taxon>
        <taxon>Saccharomycotina</taxon>
        <taxon>Pichiomycetes</taxon>
        <taxon>Pachysolenaceae</taxon>
        <taxon>Pachysolen</taxon>
    </lineage>
</organism>
<dbReference type="GO" id="GO:0005634">
    <property type="term" value="C:nucleus"/>
    <property type="evidence" value="ECO:0007669"/>
    <property type="project" value="TreeGrafter"/>
</dbReference>
<keyword evidence="4" id="KW-1185">Reference proteome</keyword>
<dbReference type="Proteomes" id="UP000094236">
    <property type="component" value="Unassembled WGS sequence"/>
</dbReference>
<evidence type="ECO:0000313" key="3">
    <source>
        <dbReference type="EMBL" id="ODV97453.1"/>
    </source>
</evidence>
<reference evidence="4" key="1">
    <citation type="submission" date="2016-05" db="EMBL/GenBank/DDBJ databases">
        <title>Comparative genomics of biotechnologically important yeasts.</title>
        <authorList>
            <consortium name="DOE Joint Genome Institute"/>
            <person name="Riley R."/>
            <person name="Haridas S."/>
            <person name="Wolfe K.H."/>
            <person name="Lopes M.R."/>
            <person name="Hittinger C.T."/>
            <person name="Goker M."/>
            <person name="Salamov A."/>
            <person name="Wisecaver J."/>
            <person name="Long T.M."/>
            <person name="Aerts A.L."/>
            <person name="Barry K."/>
            <person name="Choi C."/>
            <person name="Clum A."/>
            <person name="Coughlan A.Y."/>
            <person name="Deshpande S."/>
            <person name="Douglass A.P."/>
            <person name="Hanson S.J."/>
            <person name="Klenk H.-P."/>
            <person name="Labutti K."/>
            <person name="Lapidus A."/>
            <person name="Lindquist E."/>
            <person name="Lipzen A."/>
            <person name="Meier-Kolthoff J.P."/>
            <person name="Ohm R.A."/>
            <person name="Otillar R.P."/>
            <person name="Pangilinan J."/>
            <person name="Peng Y."/>
            <person name="Rokas A."/>
            <person name="Rosa C.A."/>
            <person name="Scheuner C."/>
            <person name="Sibirny A.A."/>
            <person name="Slot J.C."/>
            <person name="Stielow J.B."/>
            <person name="Sun H."/>
            <person name="Kurtzman C.P."/>
            <person name="Blackwell M."/>
            <person name="Grigoriev I.V."/>
            <person name="Jeffries T.W."/>
        </authorList>
    </citation>
    <scope>NUCLEOTIDE SEQUENCE [LARGE SCALE GENOMIC DNA]</scope>
    <source>
        <strain evidence="4">NRRL Y-2460</strain>
    </source>
</reference>
<feature type="compositionally biased region" description="Polar residues" evidence="1">
    <location>
        <begin position="430"/>
        <end position="447"/>
    </location>
</feature>
<sequence>MLSSSRPDKYTTGMINMTVDCFANSTLQSLASLPGLNIYLNKLNEIYLKLIIIKNEQEKLPPLPILYLHEALVEILSNLQQVVTSSKAMSVWDFLSVLEKVFNAKISRKQHDAHELLQLILETLDKENFNLTKFVAKNSIELIVPEFPFKSLYSDQLQCLSCGRESNLNYDPMMILTLPVPQTNTIELTELIRKNESEYIEGYSCLKCKIKAIVTLEEKNQTLKDDIFETLKSLNNDDNLLINDDIPKNLENIINNYKLNTGFDIKNVKSTINKKNLVIRPPQILPIHLSRSIFLGTQEIRNSCQVLFSDHLTLEIDENLKNKVEELEKLKHNSRIEKEKMDDDQEEINSLQSLKPSILNDIDEKAEDEFYEDVGQSSDVDSDNGSIAEEDETGQDVAINNSDTESGTSASTTSDKSSSSSSEKHKKKLNNLTPPTTYSSNQSTAVSQFEEPQVIEADPANIKSYKYRLKAVIRHQGTHSTGHYECYRHKPEFIKDSKSGEYVANFPFLENKKQHSDDTSMKPQGTESETNVTNTTENETAVSDSANTHLSDDLKPRSRSSSVRSPSFSRPFLSSDAGPSITDNDEGHGSSLSRSGSRRSRFRSRLSSLVGDRRPSISQDLNNDMKTLNLKEGKPKKIKKLTSYVKYPYWRISDTKITEYKKEDVLNDSKAVYMLFYERVQE</sequence>
<dbReference type="GO" id="GO:0016579">
    <property type="term" value="P:protein deubiquitination"/>
    <property type="evidence" value="ECO:0007669"/>
    <property type="project" value="InterPro"/>
</dbReference>
<dbReference type="EMBL" id="KV454012">
    <property type="protein sequence ID" value="ODV97453.1"/>
    <property type="molecule type" value="Genomic_DNA"/>
</dbReference>
<dbReference type="AlphaFoldDB" id="A0A1E4U0A5"/>
<dbReference type="SUPFAM" id="SSF54001">
    <property type="entry name" value="Cysteine proteinases"/>
    <property type="match status" value="1"/>
</dbReference>
<dbReference type="Pfam" id="PF00443">
    <property type="entry name" value="UCH"/>
    <property type="match status" value="1"/>
</dbReference>
<feature type="domain" description="USP" evidence="2">
    <location>
        <begin position="12"/>
        <end position="545"/>
    </location>
</feature>
<dbReference type="InterPro" id="IPR028889">
    <property type="entry name" value="USP"/>
</dbReference>
<dbReference type="PROSITE" id="PS50235">
    <property type="entry name" value="USP_3"/>
    <property type="match status" value="1"/>
</dbReference>
<gene>
    <name evidence="3" type="ORF">PACTADRAFT_49177</name>
</gene>
<feature type="region of interest" description="Disordered" evidence="1">
    <location>
        <begin position="509"/>
        <end position="620"/>
    </location>
</feature>
<dbReference type="InterPro" id="IPR018200">
    <property type="entry name" value="USP_CS"/>
</dbReference>
<feature type="region of interest" description="Disordered" evidence="1">
    <location>
        <begin position="335"/>
        <end position="355"/>
    </location>
</feature>
<dbReference type="Gene3D" id="3.90.70.10">
    <property type="entry name" value="Cysteine proteinases"/>
    <property type="match status" value="1"/>
</dbReference>
<dbReference type="PANTHER" id="PTHR24006:SF827">
    <property type="entry name" value="UBIQUITIN CARBOXYL-TERMINAL HYDROLASE 34"/>
    <property type="match status" value="1"/>
</dbReference>
<name>A0A1E4U0A5_PACTA</name>
<feature type="compositionally biased region" description="Low complexity" evidence="1">
    <location>
        <begin position="526"/>
        <end position="540"/>
    </location>
</feature>
<dbReference type="PROSITE" id="PS00973">
    <property type="entry name" value="USP_2"/>
    <property type="match status" value="1"/>
</dbReference>
<dbReference type="PANTHER" id="PTHR24006">
    <property type="entry name" value="UBIQUITIN CARBOXYL-TERMINAL HYDROLASE"/>
    <property type="match status" value="1"/>
</dbReference>
<dbReference type="InterPro" id="IPR038765">
    <property type="entry name" value="Papain-like_cys_pep_sf"/>
</dbReference>
<feature type="compositionally biased region" description="Polar residues" evidence="1">
    <location>
        <begin position="375"/>
        <end position="385"/>
    </location>
</feature>
<evidence type="ECO:0000256" key="1">
    <source>
        <dbReference type="SAM" id="MobiDB-lite"/>
    </source>
</evidence>
<dbReference type="OrthoDB" id="2248014at2759"/>
<feature type="compositionally biased region" description="Low complexity" evidence="1">
    <location>
        <begin position="559"/>
        <end position="575"/>
    </location>
</feature>
<protein>
    <recommendedName>
        <fullName evidence="2">USP domain-containing protein</fullName>
    </recommendedName>
</protein>
<dbReference type="STRING" id="669874.A0A1E4U0A5"/>
<feature type="compositionally biased region" description="Basic and acidic residues" evidence="1">
    <location>
        <begin position="510"/>
        <end position="520"/>
    </location>
</feature>
<dbReference type="GO" id="GO:0005829">
    <property type="term" value="C:cytosol"/>
    <property type="evidence" value="ECO:0007669"/>
    <property type="project" value="TreeGrafter"/>
</dbReference>
<feature type="compositionally biased region" description="Low complexity" evidence="1">
    <location>
        <begin position="406"/>
        <end position="421"/>
    </location>
</feature>
<dbReference type="GO" id="GO:0004843">
    <property type="term" value="F:cysteine-type deubiquitinase activity"/>
    <property type="evidence" value="ECO:0007669"/>
    <property type="project" value="InterPro"/>
</dbReference>
<evidence type="ECO:0000259" key="2">
    <source>
        <dbReference type="PROSITE" id="PS50235"/>
    </source>
</evidence>
<feature type="region of interest" description="Disordered" evidence="1">
    <location>
        <begin position="373"/>
        <end position="452"/>
    </location>
</feature>
<accession>A0A1E4U0A5</accession>
<evidence type="ECO:0000313" key="4">
    <source>
        <dbReference type="Proteomes" id="UP000094236"/>
    </source>
</evidence>
<dbReference type="InterPro" id="IPR001394">
    <property type="entry name" value="Peptidase_C19_UCH"/>
</dbReference>
<proteinExistence type="predicted"/>
<dbReference type="InterPro" id="IPR050164">
    <property type="entry name" value="Peptidase_C19"/>
</dbReference>